<dbReference type="Gene3D" id="3.30.559.10">
    <property type="entry name" value="Chloramphenicol acetyltransferase-like domain"/>
    <property type="match status" value="2"/>
</dbReference>
<dbReference type="Pfam" id="PF02458">
    <property type="entry name" value="Transferase"/>
    <property type="match status" value="1"/>
</dbReference>
<dbReference type="InterPro" id="IPR023213">
    <property type="entry name" value="CAT-like_dom_sf"/>
</dbReference>
<evidence type="ECO:0000313" key="3">
    <source>
        <dbReference type="Proteomes" id="UP001140074"/>
    </source>
</evidence>
<dbReference type="AlphaFoldDB" id="A0A9W8IT67"/>
<evidence type="ECO:0000313" key="2">
    <source>
        <dbReference type="EMBL" id="KAJ2867030.1"/>
    </source>
</evidence>
<gene>
    <name evidence="2" type="ORF">GGH94_001096</name>
</gene>
<dbReference type="GO" id="GO:0016747">
    <property type="term" value="F:acyltransferase activity, transferring groups other than amino-acyl groups"/>
    <property type="evidence" value="ECO:0007669"/>
    <property type="project" value="TreeGrafter"/>
</dbReference>
<keyword evidence="1" id="KW-0808">Transferase</keyword>
<name>A0A9W8IT67_9FUNG</name>
<reference evidence="2" key="1">
    <citation type="submission" date="2022-07" db="EMBL/GenBank/DDBJ databases">
        <title>Phylogenomic reconstructions and comparative analyses of Kickxellomycotina fungi.</title>
        <authorList>
            <person name="Reynolds N.K."/>
            <person name="Stajich J.E."/>
            <person name="Barry K."/>
            <person name="Grigoriev I.V."/>
            <person name="Crous P."/>
            <person name="Smith M.E."/>
        </authorList>
    </citation>
    <scope>NUCLEOTIDE SEQUENCE</scope>
    <source>
        <strain evidence="2">RSA 476</strain>
    </source>
</reference>
<organism evidence="2 3">
    <name type="scientific">Coemansia aciculifera</name>
    <dbReference type="NCBI Taxonomy" id="417176"/>
    <lineage>
        <taxon>Eukaryota</taxon>
        <taxon>Fungi</taxon>
        <taxon>Fungi incertae sedis</taxon>
        <taxon>Zoopagomycota</taxon>
        <taxon>Kickxellomycotina</taxon>
        <taxon>Kickxellomycetes</taxon>
        <taxon>Kickxellales</taxon>
        <taxon>Kickxellaceae</taxon>
        <taxon>Coemansia</taxon>
    </lineage>
</organism>
<evidence type="ECO:0000256" key="1">
    <source>
        <dbReference type="ARBA" id="ARBA00022679"/>
    </source>
</evidence>
<dbReference type="EMBL" id="JANBUY010000026">
    <property type="protein sequence ID" value="KAJ2867030.1"/>
    <property type="molecule type" value="Genomic_DNA"/>
</dbReference>
<comment type="caution">
    <text evidence="2">The sequence shown here is derived from an EMBL/GenBank/DDBJ whole genome shotgun (WGS) entry which is preliminary data.</text>
</comment>
<accession>A0A9W8IT67</accession>
<protein>
    <submittedName>
        <fullName evidence="2">Uncharacterized protein</fullName>
    </submittedName>
</protein>
<dbReference type="PANTHER" id="PTHR31642">
    <property type="entry name" value="TRICHOTHECENE 3-O-ACETYLTRANSFERASE"/>
    <property type="match status" value="1"/>
</dbReference>
<proteinExistence type="predicted"/>
<dbReference type="GO" id="GO:0044550">
    <property type="term" value="P:secondary metabolite biosynthetic process"/>
    <property type="evidence" value="ECO:0007669"/>
    <property type="project" value="TreeGrafter"/>
</dbReference>
<dbReference type="PANTHER" id="PTHR31642:SF310">
    <property type="entry name" value="FATTY ALCOHOL:CAFFEOYL-COA ACYLTRANSFERASE"/>
    <property type="match status" value="1"/>
</dbReference>
<dbReference type="InterPro" id="IPR050317">
    <property type="entry name" value="Plant_Fungal_Acyltransferase"/>
</dbReference>
<sequence length="459" mass="51203">MTVANIVPNGIHELTVLDGNQSNRANLQFVFFYQTEDKGNIRQQMSVRMRMAFYEAMSHYPILYGELQRQDEAVLIVVSDDSQNKLKPRYDEYNVTERVADIAAAQYNWALWPKELLSVCPVRPPYGSTAELPLVHVVITWHPDGMGFLVSIDHSVADGVGLGTLLNQWASIMREGQILLPVDADHAAVYQDLVSSVKELQGGWFYDYVDSLPEVVPAAVVGKELDENTAISDMDPRAPQQVEMALRQNTHAMRVTPEAMQRLLDDSPQPASAIRLAYALMWQRYIAAMSTSANSPEQMCLVNVIHSSRHLVDRPCYIGNAVCPVYSQLALDDLLASPISAVANDIGQNMHAVTGSQWLAFAQMINDPVRQAKFYTVFANPSALQLTISNVSRVPYFGVDFGFGAPSHITLYPMVIPGFAVWLPLSSEGGLHILWNLPEHVFNVLKQDSHLTRYVEVLF</sequence>
<dbReference type="Proteomes" id="UP001140074">
    <property type="component" value="Unassembled WGS sequence"/>
</dbReference>
<keyword evidence="3" id="KW-1185">Reference proteome</keyword>